<organism evidence="3 4">
    <name type="scientific">Melghirimyces thermohalophilus</name>
    <dbReference type="NCBI Taxonomy" id="1236220"/>
    <lineage>
        <taxon>Bacteria</taxon>
        <taxon>Bacillati</taxon>
        <taxon>Bacillota</taxon>
        <taxon>Bacilli</taxon>
        <taxon>Bacillales</taxon>
        <taxon>Thermoactinomycetaceae</taxon>
        <taxon>Melghirimyces</taxon>
    </lineage>
</organism>
<dbReference type="STRING" id="1236220.SAMN04488112_10865"/>
<feature type="transmembrane region" description="Helical" evidence="1">
    <location>
        <begin position="141"/>
        <end position="157"/>
    </location>
</feature>
<dbReference type="AlphaFoldDB" id="A0A1G6LQV4"/>
<feature type="transmembrane region" description="Helical" evidence="1">
    <location>
        <begin position="94"/>
        <end position="112"/>
    </location>
</feature>
<keyword evidence="1" id="KW-0472">Membrane</keyword>
<accession>A0A1G6LQV4</accession>
<dbReference type="Proteomes" id="UP000199387">
    <property type="component" value="Unassembled WGS sequence"/>
</dbReference>
<evidence type="ECO:0000256" key="1">
    <source>
        <dbReference type="SAM" id="Phobius"/>
    </source>
</evidence>
<dbReference type="Pfam" id="PF02517">
    <property type="entry name" value="Rce1-like"/>
    <property type="match status" value="1"/>
</dbReference>
<feature type="transmembrane region" description="Helical" evidence="1">
    <location>
        <begin position="15"/>
        <end position="40"/>
    </location>
</feature>
<evidence type="ECO:0000313" key="3">
    <source>
        <dbReference type="EMBL" id="SDC45125.1"/>
    </source>
</evidence>
<dbReference type="GO" id="GO:0080120">
    <property type="term" value="P:CAAX-box protein maturation"/>
    <property type="evidence" value="ECO:0007669"/>
    <property type="project" value="UniProtKB-ARBA"/>
</dbReference>
<sequence length="187" mass="20724">MEGNGDKQPWDGRLLLLNLCLTQVLVVLLAVGLLLVQGRLGVGLWTPAGVKMWVLGLFIGLTVVGLDGLVYRFLPRSWTDDGGLNRMLFEHMPVGWIAIVALSAALAEELLFRGALQYWLGIVGSSLLFTLIHFRYLKKWLLVLMLFGISLVFGWMTDFSGSLVPAMCAHFVIDFLMGLLIRYGKVG</sequence>
<protein>
    <recommendedName>
        <fullName evidence="2">CAAX prenyl protease 2/Lysostaphin resistance protein A-like domain-containing protein</fullName>
    </recommendedName>
</protein>
<dbReference type="EMBL" id="FMZA01000008">
    <property type="protein sequence ID" value="SDC45125.1"/>
    <property type="molecule type" value="Genomic_DNA"/>
</dbReference>
<name>A0A1G6LQV4_9BACL</name>
<gene>
    <name evidence="3" type="ORF">SAMN04488112_10865</name>
</gene>
<reference evidence="3 4" key="1">
    <citation type="submission" date="2016-10" db="EMBL/GenBank/DDBJ databases">
        <authorList>
            <person name="de Groot N.N."/>
        </authorList>
    </citation>
    <scope>NUCLEOTIDE SEQUENCE [LARGE SCALE GENOMIC DNA]</scope>
    <source>
        <strain evidence="3 4">DSM 45514</strain>
    </source>
</reference>
<proteinExistence type="predicted"/>
<dbReference type="GO" id="GO:0004175">
    <property type="term" value="F:endopeptidase activity"/>
    <property type="evidence" value="ECO:0007669"/>
    <property type="project" value="UniProtKB-ARBA"/>
</dbReference>
<feature type="transmembrane region" description="Helical" evidence="1">
    <location>
        <begin position="163"/>
        <end position="181"/>
    </location>
</feature>
<keyword evidence="1" id="KW-0812">Transmembrane</keyword>
<feature type="transmembrane region" description="Helical" evidence="1">
    <location>
        <begin position="118"/>
        <end position="134"/>
    </location>
</feature>
<feature type="transmembrane region" description="Helical" evidence="1">
    <location>
        <begin position="52"/>
        <end position="74"/>
    </location>
</feature>
<dbReference type="RefSeq" id="WP_091568444.1">
    <property type="nucleotide sequence ID" value="NZ_FMZA01000008.1"/>
</dbReference>
<keyword evidence="1" id="KW-1133">Transmembrane helix</keyword>
<evidence type="ECO:0000313" key="4">
    <source>
        <dbReference type="Proteomes" id="UP000199387"/>
    </source>
</evidence>
<keyword evidence="4" id="KW-1185">Reference proteome</keyword>
<dbReference type="OrthoDB" id="1523022at2"/>
<feature type="domain" description="CAAX prenyl protease 2/Lysostaphin resistance protein A-like" evidence="2">
    <location>
        <begin position="93"/>
        <end position="176"/>
    </location>
</feature>
<evidence type="ECO:0000259" key="2">
    <source>
        <dbReference type="Pfam" id="PF02517"/>
    </source>
</evidence>
<dbReference type="InterPro" id="IPR003675">
    <property type="entry name" value="Rce1/LyrA-like_dom"/>
</dbReference>